<feature type="domain" description="Histidine kinase" evidence="7">
    <location>
        <begin position="17"/>
        <end position="106"/>
    </location>
</feature>
<dbReference type="CDD" id="cd00075">
    <property type="entry name" value="HATPase"/>
    <property type="match status" value="1"/>
</dbReference>
<evidence type="ECO:0000256" key="3">
    <source>
        <dbReference type="ARBA" id="ARBA00022679"/>
    </source>
</evidence>
<name>A0ABD5XW07_9EURY</name>
<protein>
    <recommendedName>
        <fullName evidence="2">histidine kinase</fullName>
        <ecNumber evidence="2">2.7.13.3</ecNumber>
    </recommendedName>
</protein>
<dbReference type="InterPro" id="IPR004358">
    <property type="entry name" value="Sig_transdc_His_kin-like_C"/>
</dbReference>
<evidence type="ECO:0000256" key="6">
    <source>
        <dbReference type="SAM" id="MobiDB-lite"/>
    </source>
</evidence>
<sequence>MWTRRASSSRTGTGSDKLVENLVRNATEHSDDGVVVRVVDTPDGFAVTDDGPGIPPEDREAVFDAGYSTNADGTGLGLSIVADIAEAHGWDLTVTECERGGARFEVADADRPDDHGADGTDGTVC</sequence>
<keyword evidence="4 8" id="KW-0418">Kinase</keyword>
<feature type="compositionally biased region" description="Basic and acidic residues" evidence="6">
    <location>
        <begin position="106"/>
        <end position="118"/>
    </location>
</feature>
<dbReference type="EMBL" id="JBHSZG010000008">
    <property type="protein sequence ID" value="MFC7137900.1"/>
    <property type="molecule type" value="Genomic_DNA"/>
</dbReference>
<dbReference type="Gene3D" id="3.30.565.10">
    <property type="entry name" value="Histidine kinase-like ATPase, C-terminal domain"/>
    <property type="match status" value="1"/>
</dbReference>
<dbReference type="GO" id="GO:0000160">
    <property type="term" value="P:phosphorelay signal transduction system"/>
    <property type="evidence" value="ECO:0007669"/>
    <property type="project" value="UniProtKB-KW"/>
</dbReference>
<evidence type="ECO:0000256" key="2">
    <source>
        <dbReference type="ARBA" id="ARBA00012438"/>
    </source>
</evidence>
<accession>A0ABD5XW07</accession>
<organism evidence="8 9">
    <name type="scientific">Halobaculum litoreum</name>
    <dbReference type="NCBI Taxonomy" id="3031998"/>
    <lineage>
        <taxon>Archaea</taxon>
        <taxon>Methanobacteriati</taxon>
        <taxon>Methanobacteriota</taxon>
        <taxon>Stenosarchaea group</taxon>
        <taxon>Halobacteria</taxon>
        <taxon>Halobacteriales</taxon>
        <taxon>Haloferacaceae</taxon>
        <taxon>Halobaculum</taxon>
    </lineage>
</organism>
<keyword evidence="9" id="KW-1185">Reference proteome</keyword>
<dbReference type="InterPro" id="IPR050736">
    <property type="entry name" value="Sensor_HK_Regulatory"/>
</dbReference>
<gene>
    <name evidence="8" type="ORF">ACFQRB_18530</name>
</gene>
<dbReference type="AlphaFoldDB" id="A0ABD5XW07"/>
<comment type="caution">
    <text evidence="8">The sequence shown here is derived from an EMBL/GenBank/DDBJ whole genome shotgun (WGS) entry which is preliminary data.</text>
</comment>
<evidence type="ECO:0000313" key="8">
    <source>
        <dbReference type="EMBL" id="MFC7137900.1"/>
    </source>
</evidence>
<evidence type="ECO:0000256" key="5">
    <source>
        <dbReference type="ARBA" id="ARBA00023012"/>
    </source>
</evidence>
<dbReference type="EC" id="2.7.13.3" evidence="2"/>
<evidence type="ECO:0000259" key="7">
    <source>
        <dbReference type="PROSITE" id="PS50109"/>
    </source>
</evidence>
<comment type="catalytic activity">
    <reaction evidence="1">
        <text>ATP + protein L-histidine = ADP + protein N-phospho-L-histidine.</text>
        <dbReference type="EC" id="2.7.13.3"/>
    </reaction>
</comment>
<dbReference type="PANTHER" id="PTHR43711:SF1">
    <property type="entry name" value="HISTIDINE KINASE 1"/>
    <property type="match status" value="1"/>
</dbReference>
<dbReference type="InterPro" id="IPR003594">
    <property type="entry name" value="HATPase_dom"/>
</dbReference>
<dbReference type="SMART" id="SM00387">
    <property type="entry name" value="HATPase_c"/>
    <property type="match status" value="1"/>
</dbReference>
<dbReference type="Pfam" id="PF02518">
    <property type="entry name" value="HATPase_c"/>
    <property type="match status" value="1"/>
</dbReference>
<evidence type="ECO:0000256" key="4">
    <source>
        <dbReference type="ARBA" id="ARBA00022777"/>
    </source>
</evidence>
<evidence type="ECO:0000256" key="1">
    <source>
        <dbReference type="ARBA" id="ARBA00000085"/>
    </source>
</evidence>
<keyword evidence="3" id="KW-0808">Transferase</keyword>
<proteinExistence type="predicted"/>
<dbReference type="InterPro" id="IPR005467">
    <property type="entry name" value="His_kinase_dom"/>
</dbReference>
<evidence type="ECO:0000313" key="9">
    <source>
        <dbReference type="Proteomes" id="UP001596368"/>
    </source>
</evidence>
<dbReference type="PRINTS" id="PR00344">
    <property type="entry name" value="BCTRLSENSOR"/>
</dbReference>
<dbReference type="Proteomes" id="UP001596368">
    <property type="component" value="Unassembled WGS sequence"/>
</dbReference>
<feature type="region of interest" description="Disordered" evidence="6">
    <location>
        <begin position="106"/>
        <end position="125"/>
    </location>
</feature>
<keyword evidence="5" id="KW-0902">Two-component regulatory system</keyword>
<reference evidence="8 9" key="1">
    <citation type="journal article" date="2019" name="Int. J. Syst. Evol. Microbiol.">
        <title>The Global Catalogue of Microorganisms (GCM) 10K type strain sequencing project: providing services to taxonomists for standard genome sequencing and annotation.</title>
        <authorList>
            <consortium name="The Broad Institute Genomics Platform"/>
            <consortium name="The Broad Institute Genome Sequencing Center for Infectious Disease"/>
            <person name="Wu L."/>
            <person name="Ma J."/>
        </authorList>
    </citation>
    <scope>NUCLEOTIDE SEQUENCE [LARGE SCALE GENOMIC DNA]</scope>
    <source>
        <strain evidence="8 9">DT92</strain>
    </source>
</reference>
<dbReference type="SUPFAM" id="SSF55874">
    <property type="entry name" value="ATPase domain of HSP90 chaperone/DNA topoisomerase II/histidine kinase"/>
    <property type="match status" value="1"/>
</dbReference>
<dbReference type="InterPro" id="IPR036890">
    <property type="entry name" value="HATPase_C_sf"/>
</dbReference>
<dbReference type="PROSITE" id="PS50109">
    <property type="entry name" value="HIS_KIN"/>
    <property type="match status" value="1"/>
</dbReference>
<dbReference type="GO" id="GO:0004673">
    <property type="term" value="F:protein histidine kinase activity"/>
    <property type="evidence" value="ECO:0007669"/>
    <property type="project" value="UniProtKB-EC"/>
</dbReference>
<dbReference type="PANTHER" id="PTHR43711">
    <property type="entry name" value="TWO-COMPONENT HISTIDINE KINASE"/>
    <property type="match status" value="1"/>
</dbReference>